<evidence type="ECO:0000313" key="3">
    <source>
        <dbReference type="EMBL" id="GEU64758.1"/>
    </source>
</evidence>
<feature type="region of interest" description="Disordered" evidence="2">
    <location>
        <begin position="92"/>
        <end position="111"/>
    </location>
</feature>
<feature type="compositionally biased region" description="Basic and acidic residues" evidence="2">
    <location>
        <begin position="321"/>
        <end position="352"/>
    </location>
</feature>
<feature type="compositionally biased region" description="Polar residues" evidence="2">
    <location>
        <begin position="92"/>
        <end position="101"/>
    </location>
</feature>
<keyword evidence="1" id="KW-0175">Coiled coil</keyword>
<evidence type="ECO:0000256" key="2">
    <source>
        <dbReference type="SAM" id="MobiDB-lite"/>
    </source>
</evidence>
<gene>
    <name evidence="3" type="ORF">Tci_036736</name>
</gene>
<evidence type="ECO:0000256" key="1">
    <source>
        <dbReference type="SAM" id="Coils"/>
    </source>
</evidence>
<reference evidence="3" key="1">
    <citation type="journal article" date="2019" name="Sci. Rep.">
        <title>Draft genome of Tanacetum cinerariifolium, the natural source of mosquito coil.</title>
        <authorList>
            <person name="Yamashiro T."/>
            <person name="Shiraishi A."/>
            <person name="Satake H."/>
            <person name="Nakayama K."/>
        </authorList>
    </citation>
    <scope>NUCLEOTIDE SEQUENCE</scope>
</reference>
<accession>A0A6L2LT06</accession>
<organism evidence="3">
    <name type="scientific">Tanacetum cinerariifolium</name>
    <name type="common">Dalmatian daisy</name>
    <name type="synonym">Chrysanthemum cinerariifolium</name>
    <dbReference type="NCBI Taxonomy" id="118510"/>
    <lineage>
        <taxon>Eukaryota</taxon>
        <taxon>Viridiplantae</taxon>
        <taxon>Streptophyta</taxon>
        <taxon>Embryophyta</taxon>
        <taxon>Tracheophyta</taxon>
        <taxon>Spermatophyta</taxon>
        <taxon>Magnoliopsida</taxon>
        <taxon>eudicotyledons</taxon>
        <taxon>Gunneridae</taxon>
        <taxon>Pentapetalae</taxon>
        <taxon>asterids</taxon>
        <taxon>campanulids</taxon>
        <taxon>Asterales</taxon>
        <taxon>Asteraceae</taxon>
        <taxon>Asteroideae</taxon>
        <taxon>Anthemideae</taxon>
        <taxon>Anthemidinae</taxon>
        <taxon>Tanacetum</taxon>
    </lineage>
</organism>
<dbReference type="AlphaFoldDB" id="A0A6L2LT06"/>
<proteinExistence type="predicted"/>
<dbReference type="EMBL" id="BKCJ010005077">
    <property type="protein sequence ID" value="GEU64758.1"/>
    <property type="molecule type" value="Genomic_DNA"/>
</dbReference>
<sequence length="352" mass="39711">MIMVDDNVRNQFRQNAMQNYGNRSVVTAPTEGNVKPRKRDAAYLQQQLQIAQEEEVGIQSTQKEFKFMGAADASEETKKVNANCILENNLQQASTSGTQSDKAPVYDSGSTEKDSNVIYEVSSVEQGGKTVEQHPANVEETRMLYDSLYNNLAIEVEKVNSVNPKFVRDFKSLAKEADESLAKHKALELEIERLLKAVTKLPDMIYENVKLRAQLFDKVSKQKDTIRGTSVNTKFAMQSILGEPPSSFRPKLYVVTPLPKSTAFPKLAIRNVESKVICAMCEQCLITVNHDVYVLNYVNGMKSRGKKQKENVSNQKKHKAQVKENQEKDKIGSKLDKNEKRSEAEKSLKQLQ</sequence>
<name>A0A6L2LT06_TANCI</name>
<feature type="region of interest" description="Disordered" evidence="2">
    <location>
        <begin position="304"/>
        <end position="352"/>
    </location>
</feature>
<feature type="coiled-coil region" evidence="1">
    <location>
        <begin position="170"/>
        <end position="197"/>
    </location>
</feature>
<protein>
    <submittedName>
        <fullName evidence="3">Uncharacterized protein</fullName>
    </submittedName>
</protein>
<comment type="caution">
    <text evidence="3">The sequence shown here is derived from an EMBL/GenBank/DDBJ whole genome shotgun (WGS) entry which is preliminary data.</text>
</comment>